<keyword evidence="4 9" id="KW-0808">Transferase</keyword>
<comment type="similarity">
    <text evidence="2 7">Belongs to the class-IV pyridoxal-phosphate-dependent aminotransferase family.</text>
</comment>
<dbReference type="EMBL" id="PDCK01000044">
    <property type="protein sequence ID" value="PRQ22161.1"/>
    <property type="molecule type" value="Genomic_DNA"/>
</dbReference>
<evidence type="ECO:0000313" key="10">
    <source>
        <dbReference type="EMBL" id="PRQ22161.1"/>
    </source>
</evidence>
<gene>
    <name evidence="10" type="ORF">RchiOBHm_Chr6g0247221</name>
</gene>
<dbReference type="Gene3D" id="3.20.10.10">
    <property type="entry name" value="D-amino Acid Aminotransferase, subunit A, domain 2"/>
    <property type="match status" value="1"/>
</dbReference>
<dbReference type="InterPro" id="IPR036038">
    <property type="entry name" value="Aminotransferase-like"/>
</dbReference>
<dbReference type="FunFam" id="3.20.10.10:FF:000003">
    <property type="entry name" value="Branched-chain-amino-acid aminotransferase"/>
    <property type="match status" value="1"/>
</dbReference>
<dbReference type="EC" id="2.6.1.42" evidence="9"/>
<keyword evidence="5 8" id="KW-0663">Pyridoxal phosphate</keyword>
<evidence type="ECO:0000256" key="6">
    <source>
        <dbReference type="PIRSR" id="PIRSR006468-1"/>
    </source>
</evidence>
<dbReference type="AlphaFoldDB" id="A0A2P6PJQ4"/>
<comment type="catalytic activity">
    <reaction evidence="9">
        <text>L-leucine + 2-oxoglutarate = 4-methyl-2-oxopentanoate + L-glutamate</text>
        <dbReference type="Rhea" id="RHEA:18321"/>
        <dbReference type="ChEBI" id="CHEBI:16810"/>
        <dbReference type="ChEBI" id="CHEBI:17865"/>
        <dbReference type="ChEBI" id="CHEBI:29985"/>
        <dbReference type="ChEBI" id="CHEBI:57427"/>
        <dbReference type="EC" id="2.6.1.42"/>
    </reaction>
</comment>
<comment type="caution">
    <text evidence="10">The sequence shown here is derived from an EMBL/GenBank/DDBJ whole genome shotgun (WGS) entry which is preliminary data.</text>
</comment>
<reference evidence="10 11" key="1">
    <citation type="journal article" date="2018" name="Nat. Genet.">
        <title>The Rosa genome provides new insights in the design of modern roses.</title>
        <authorList>
            <person name="Bendahmane M."/>
        </authorList>
    </citation>
    <scope>NUCLEOTIDE SEQUENCE [LARGE SCALE GENOMIC DNA]</scope>
    <source>
        <strain evidence="11">cv. Old Blush</strain>
    </source>
</reference>
<dbReference type="PIRSF" id="PIRSF006468">
    <property type="entry name" value="BCAT1"/>
    <property type="match status" value="1"/>
</dbReference>
<dbReference type="GO" id="GO:0052654">
    <property type="term" value="F:L-leucine-2-oxoglutarate transaminase activity"/>
    <property type="evidence" value="ECO:0007669"/>
    <property type="project" value="RHEA"/>
</dbReference>
<evidence type="ECO:0000256" key="1">
    <source>
        <dbReference type="ARBA" id="ARBA00001933"/>
    </source>
</evidence>
<dbReference type="SUPFAM" id="SSF56752">
    <property type="entry name" value="D-aminoacid aminotransferase-like PLP-dependent enzymes"/>
    <property type="match status" value="1"/>
</dbReference>
<dbReference type="PROSITE" id="PS00770">
    <property type="entry name" value="AA_TRANSFER_CLASS_4"/>
    <property type="match status" value="1"/>
</dbReference>
<dbReference type="InterPro" id="IPR033939">
    <property type="entry name" value="BCAT_family"/>
</dbReference>
<evidence type="ECO:0000256" key="5">
    <source>
        <dbReference type="ARBA" id="ARBA00022898"/>
    </source>
</evidence>
<evidence type="ECO:0000313" key="11">
    <source>
        <dbReference type="Proteomes" id="UP000238479"/>
    </source>
</evidence>
<dbReference type="STRING" id="74649.A0A2P6PJQ4"/>
<comment type="catalytic activity">
    <reaction evidence="9">
        <text>L-isoleucine + 2-oxoglutarate = (S)-3-methyl-2-oxopentanoate + L-glutamate</text>
        <dbReference type="Rhea" id="RHEA:24801"/>
        <dbReference type="ChEBI" id="CHEBI:16810"/>
        <dbReference type="ChEBI" id="CHEBI:29985"/>
        <dbReference type="ChEBI" id="CHEBI:35146"/>
        <dbReference type="ChEBI" id="CHEBI:58045"/>
        <dbReference type="EC" id="2.6.1.42"/>
    </reaction>
</comment>
<sequence length="272" mass="29588">MLFQPEENALRMKMGAERMCMPSPSVEQFVDAVKQTVLANKRWVPPPGKGSLYVRPLLMGSGSVLNVGPAPEYTLLIYASPVGNSSPVGNYHKGRASLNLYVEDKLRRATPGGTGGIKSITNYAPVYQAQKQARAKGFSDVLYLDSVTGKNIEEISAANIFIAKDNVISTPALVHGTILPGVTRKSIMEIALDLGYQMEERLIPLEELLEADEAFCTGTAVTVNPIGAVTHDTKRVEYKTGEGTLSQKLYETLTGIQTGRLEDKKGWTLEVN</sequence>
<organism evidence="10 11">
    <name type="scientific">Rosa chinensis</name>
    <name type="common">China rose</name>
    <dbReference type="NCBI Taxonomy" id="74649"/>
    <lineage>
        <taxon>Eukaryota</taxon>
        <taxon>Viridiplantae</taxon>
        <taxon>Streptophyta</taxon>
        <taxon>Embryophyta</taxon>
        <taxon>Tracheophyta</taxon>
        <taxon>Spermatophyta</taxon>
        <taxon>Magnoliopsida</taxon>
        <taxon>eudicotyledons</taxon>
        <taxon>Gunneridae</taxon>
        <taxon>Pentapetalae</taxon>
        <taxon>rosids</taxon>
        <taxon>fabids</taxon>
        <taxon>Rosales</taxon>
        <taxon>Rosaceae</taxon>
        <taxon>Rosoideae</taxon>
        <taxon>Rosoideae incertae sedis</taxon>
        <taxon>Rosa</taxon>
    </lineage>
</organism>
<dbReference type="OMA" id="MYVAKCN"/>
<keyword evidence="9" id="KW-0100">Branched-chain amino acid biosynthesis</keyword>
<evidence type="ECO:0000256" key="4">
    <source>
        <dbReference type="ARBA" id="ARBA00022679"/>
    </source>
</evidence>
<proteinExistence type="inferred from homology"/>
<dbReference type="InterPro" id="IPR043131">
    <property type="entry name" value="BCAT-like_N"/>
</dbReference>
<accession>A0A2P6PJQ4</accession>
<dbReference type="GO" id="GO:0009082">
    <property type="term" value="P:branched-chain amino acid biosynthetic process"/>
    <property type="evidence" value="ECO:0007669"/>
    <property type="project" value="UniProtKB-KW"/>
</dbReference>
<dbReference type="InterPro" id="IPR018300">
    <property type="entry name" value="Aminotrans_IV_CS"/>
</dbReference>
<dbReference type="InterPro" id="IPR043132">
    <property type="entry name" value="BCAT-like_C"/>
</dbReference>
<dbReference type="GO" id="GO:0008652">
    <property type="term" value="P:amino acid biosynthetic process"/>
    <property type="evidence" value="ECO:0007669"/>
    <property type="project" value="UniProtKB-KW"/>
</dbReference>
<dbReference type="Gramene" id="PRQ22161">
    <property type="protein sequence ID" value="PRQ22161"/>
    <property type="gene ID" value="RchiOBHm_Chr6g0247221"/>
</dbReference>
<dbReference type="Gene3D" id="3.30.470.10">
    <property type="match status" value="1"/>
</dbReference>
<comment type="cofactor">
    <cofactor evidence="1 8">
        <name>pyridoxal 5'-phosphate</name>
        <dbReference type="ChEBI" id="CHEBI:597326"/>
    </cofactor>
</comment>
<dbReference type="InterPro" id="IPR001544">
    <property type="entry name" value="Aminotrans_IV"/>
</dbReference>
<dbReference type="GO" id="GO:0052655">
    <property type="term" value="F:L-valine-2-oxoglutarate transaminase activity"/>
    <property type="evidence" value="ECO:0007669"/>
    <property type="project" value="RHEA"/>
</dbReference>
<name>A0A2P6PJQ4_ROSCH</name>
<dbReference type="PANTHER" id="PTHR42825:SF28">
    <property type="entry name" value="BRANCHED-CHAIN-AMINO-ACID AMINOTRANSFERASE 7-RELATED"/>
    <property type="match status" value="1"/>
</dbReference>
<comment type="catalytic activity">
    <reaction evidence="9">
        <text>L-valine + 2-oxoglutarate = 3-methyl-2-oxobutanoate + L-glutamate</text>
        <dbReference type="Rhea" id="RHEA:24813"/>
        <dbReference type="ChEBI" id="CHEBI:11851"/>
        <dbReference type="ChEBI" id="CHEBI:16810"/>
        <dbReference type="ChEBI" id="CHEBI:29985"/>
        <dbReference type="ChEBI" id="CHEBI:57762"/>
        <dbReference type="EC" id="2.6.1.42"/>
    </reaction>
</comment>
<dbReference type="GO" id="GO:0052656">
    <property type="term" value="F:L-isoleucine-2-oxoglutarate transaminase activity"/>
    <property type="evidence" value="ECO:0007669"/>
    <property type="project" value="RHEA"/>
</dbReference>
<dbReference type="PANTHER" id="PTHR42825">
    <property type="entry name" value="AMINO ACID AMINOTRANSFERASE"/>
    <property type="match status" value="1"/>
</dbReference>
<evidence type="ECO:0000256" key="8">
    <source>
        <dbReference type="RuleBase" id="RU004516"/>
    </source>
</evidence>
<dbReference type="Proteomes" id="UP000238479">
    <property type="component" value="Chromosome 6"/>
</dbReference>
<evidence type="ECO:0000256" key="2">
    <source>
        <dbReference type="ARBA" id="ARBA00009320"/>
    </source>
</evidence>
<dbReference type="InterPro" id="IPR005786">
    <property type="entry name" value="B_amino_transII"/>
</dbReference>
<dbReference type="CDD" id="cd01557">
    <property type="entry name" value="BCAT_beta_family"/>
    <property type="match status" value="1"/>
</dbReference>
<keyword evidence="9" id="KW-0028">Amino-acid biosynthesis</keyword>
<evidence type="ECO:0000256" key="3">
    <source>
        <dbReference type="ARBA" id="ARBA00022576"/>
    </source>
</evidence>
<evidence type="ECO:0000256" key="7">
    <source>
        <dbReference type="RuleBase" id="RU004106"/>
    </source>
</evidence>
<keyword evidence="3 9" id="KW-0032">Aminotransferase</keyword>
<evidence type="ECO:0000256" key="9">
    <source>
        <dbReference type="RuleBase" id="RU004517"/>
    </source>
</evidence>
<dbReference type="Pfam" id="PF01063">
    <property type="entry name" value="Aminotran_4"/>
    <property type="match status" value="1"/>
</dbReference>
<feature type="modified residue" description="N6-(pyridoxal phosphate)lysine" evidence="6">
    <location>
        <position position="118"/>
    </location>
</feature>
<keyword evidence="11" id="KW-1185">Reference proteome</keyword>
<protein>
    <recommendedName>
        <fullName evidence="9">Branched-chain-amino-acid aminotransferase</fullName>
        <ecNumber evidence="9">2.6.1.42</ecNumber>
    </recommendedName>
</protein>